<comment type="caution">
    <text evidence="13">The sequence shown here is derived from an EMBL/GenBank/DDBJ whole genome shotgun (WGS) entry which is preliminary data.</text>
</comment>
<dbReference type="Pfam" id="PF00512">
    <property type="entry name" value="HisKA"/>
    <property type="match status" value="1"/>
</dbReference>
<dbReference type="PROSITE" id="PS50109">
    <property type="entry name" value="HIS_KIN"/>
    <property type="match status" value="1"/>
</dbReference>
<dbReference type="InterPro" id="IPR005467">
    <property type="entry name" value="His_kinase_dom"/>
</dbReference>
<keyword evidence="7" id="KW-0902">Two-component regulatory system</keyword>
<dbReference type="InterPro" id="IPR029016">
    <property type="entry name" value="GAF-like_dom_sf"/>
</dbReference>
<feature type="domain" description="HAMP" evidence="12">
    <location>
        <begin position="564"/>
        <end position="616"/>
    </location>
</feature>
<evidence type="ECO:0000256" key="9">
    <source>
        <dbReference type="SAM" id="Coils"/>
    </source>
</evidence>
<evidence type="ECO:0000256" key="5">
    <source>
        <dbReference type="ARBA" id="ARBA00022679"/>
    </source>
</evidence>
<dbReference type="Gene3D" id="1.20.120.1530">
    <property type="match status" value="4"/>
</dbReference>
<name>A0ABW9WGL5_9BURK</name>
<keyword evidence="6" id="KW-0418">Kinase</keyword>
<accession>A0ABW9WGL5</accession>
<dbReference type="Pfam" id="PF13185">
    <property type="entry name" value="GAF_2"/>
    <property type="match status" value="1"/>
</dbReference>
<sequence length="1631" mass="177627">MNNMTDLGEQLDAKVLLSTLMALKKGDFSVRMPSDWIGMAGKIADTLNDIIDTKSRMVREVTEVSRVVGREGRLTQRAEMTNTTGGWATILSSVNTLIDDLVRPTSEMARVIGAVAKGDLSQTMALEVDGHPLKGQYLRAAMTANTMVEQLSSFSSEVTRVAREVGTEGKLGGQAQVKGVAGTWKDLTDSVNSMAGNLTSQVRNIAEVTTAVANGDLSKKITVDVRGEILQLKDTINVMVDQLRSFASEVTRVAREVGTEGKLGGQAYVPGVGGTWKDLTDNVNFMASNLTGQVRNIAAVTTAVANGDLSKKITVDVKGEILELKNTINVMVDQLSSFASEVTRVAREVGTEGKLGGQAQVKGVAGTWKDLTDSVNSMAGNLTGQVRNIADVTTAVANGDLSKKITVDVKGEILELKNTINVMVDQLNSFASEVTRVAREVGTEGKLGGQANVPGVAGTWKDLTDGVNSMAGNLTGQVRNIADVTTAVANGDLSKKITVDVKGEILELKNTINVMVDQLSSFASEVTRVAREVGTEGKLGGQAYVPGVGGTWKDLTDNVNFMASNLTGQVRNIAAVTTAVARGDLSKKITVDVKGEILELKDTINVMVDQLSSFASEVTRVAREVGTEGKLGGQANVSGVAGTWKDLTENVNQLAANLTNQVRAIAEVATAVTRGDLSRSIQVEARGEVSYLKDNINEMIRNLKDTTLKNAQQDWLKTNLARFTRLLQGQRDLQAVTKLILSELAPLVSAHHGVFYMMDSGDSDARLRMIASYGYRSSRKLPTSFLPGEGLVGQCALEKVRIWLTDVPRDYIVVSSGLGAAPPTNIVVLPILFEQQVKAVIEIASLDRFTETHLSFLDQLMESIGVVLNTIEANSRTESLLTQSQSLAQELQQTNQELAEKARLLSEQNIEVERKNREVEQAKLALEEKATQLALSSKYKSEFLANMSHELRTPLNSLLILAQQLGDNPDGNLSGKQVEFAKTIHGSGSDLLTLINDILDLSKIESGTVTLDVSEYRFQNLRNYVDRTFRHMAEAKHLGFSVELKESLPTAMMTDTTRLQQVLKNLLSNAFKFTTHGQVSLEISLVNSGFTSDHPNLLHADAVLSFAVTDTGVGIASDKLQLIFEAFQQADGSTARKYGGTGLGLSISRELARLLGGEIRVESVVGSGSTFTLFLPYNRAGFINYDINRQPQVRLPTPSPQVVYTPPAQTELALADHSNLFEQDADLDQYSGSDDRGLVAPGDPSVLIIEDDERFSQIVLGFAREKNFKGIVTMQGDSALSLARDYLPSAILLDLDLPDIDGFTVLDRLKRDPSTRHIPVHVMSSLRERERALRLGAISYLNKPVSKEALQEEFTRIQKFLLGGKRSLLVVDDEPAQRDSIVALIGDADIHIMAVETGQAALDALREQHFDCMVLDLTLPDISGFDLLDIIGKNESLRDLPVVINTAKDLNRKEVAKLKRYAKTIVIKDARSPERLLDETALFLHRSQASLPEAQRKMLEEIHAAEGGLAGRKVLIVDDDLRNIFALSSLLERQQMHVLFAENGRDGIEVLERDPTIEIVLMDIMMPEMDGYDTMRAIRRIPKFKSLPIITLTAKAMKGDRDKCIAAGASDYITKPVDVAQLLSLMRVWLH</sequence>
<keyword evidence="4 8" id="KW-0597">Phosphoprotein</keyword>
<dbReference type="Pfam" id="PF00672">
    <property type="entry name" value="HAMP"/>
    <property type="match status" value="4"/>
</dbReference>
<dbReference type="PANTHER" id="PTHR45339:SF1">
    <property type="entry name" value="HYBRID SIGNAL TRANSDUCTION HISTIDINE KINASE J"/>
    <property type="match status" value="1"/>
</dbReference>
<evidence type="ECO:0000256" key="6">
    <source>
        <dbReference type="ARBA" id="ARBA00022777"/>
    </source>
</evidence>
<keyword evidence="5" id="KW-0808">Transferase</keyword>
<feature type="modified residue" description="4-aspartylphosphate" evidence="8">
    <location>
        <position position="1416"/>
    </location>
</feature>
<dbReference type="CDD" id="cd00082">
    <property type="entry name" value="HisKA"/>
    <property type="match status" value="1"/>
</dbReference>
<dbReference type="SMART" id="SM00304">
    <property type="entry name" value="HAMP"/>
    <property type="match status" value="6"/>
</dbReference>
<feature type="domain" description="HAMP" evidence="12">
    <location>
        <begin position="380"/>
        <end position="432"/>
    </location>
</feature>
<evidence type="ECO:0000256" key="7">
    <source>
        <dbReference type="ARBA" id="ARBA00023012"/>
    </source>
</evidence>
<feature type="domain" description="HAMP" evidence="12">
    <location>
        <begin position="288"/>
        <end position="340"/>
    </location>
</feature>
<feature type="coiled-coil region" evidence="9">
    <location>
        <begin position="877"/>
        <end position="932"/>
    </location>
</feature>
<evidence type="ECO:0000313" key="14">
    <source>
        <dbReference type="Proteomes" id="UP000466332"/>
    </source>
</evidence>
<evidence type="ECO:0000259" key="12">
    <source>
        <dbReference type="PROSITE" id="PS50885"/>
    </source>
</evidence>
<evidence type="ECO:0000259" key="10">
    <source>
        <dbReference type="PROSITE" id="PS50109"/>
    </source>
</evidence>
<dbReference type="Proteomes" id="UP000466332">
    <property type="component" value="Unassembled WGS sequence"/>
</dbReference>
<dbReference type="EC" id="2.7.13.3" evidence="3"/>
<feature type="domain" description="HAMP" evidence="12">
    <location>
        <begin position="656"/>
        <end position="708"/>
    </location>
</feature>
<dbReference type="Gene3D" id="3.30.565.10">
    <property type="entry name" value="Histidine kinase-like ATPase, C-terminal domain"/>
    <property type="match status" value="1"/>
</dbReference>
<dbReference type="PROSITE" id="PS50110">
    <property type="entry name" value="RESPONSE_REGULATORY"/>
    <property type="match status" value="3"/>
</dbReference>
<dbReference type="CDD" id="cd17546">
    <property type="entry name" value="REC_hyHK_CKI1_RcsC-like"/>
    <property type="match status" value="1"/>
</dbReference>
<dbReference type="PANTHER" id="PTHR45339">
    <property type="entry name" value="HYBRID SIGNAL TRANSDUCTION HISTIDINE KINASE J"/>
    <property type="match status" value="1"/>
</dbReference>
<dbReference type="InterPro" id="IPR003594">
    <property type="entry name" value="HATPase_dom"/>
</dbReference>
<dbReference type="Gene3D" id="1.10.287.130">
    <property type="match status" value="1"/>
</dbReference>
<dbReference type="SMART" id="SM00388">
    <property type="entry name" value="HisKA"/>
    <property type="match status" value="1"/>
</dbReference>
<dbReference type="Pfam" id="PF02518">
    <property type="entry name" value="HATPase_c"/>
    <property type="match status" value="1"/>
</dbReference>
<dbReference type="SMART" id="SM00065">
    <property type="entry name" value="GAF"/>
    <property type="match status" value="1"/>
</dbReference>
<gene>
    <name evidence="13" type="ORF">GTP55_12355</name>
</gene>
<keyword evidence="9" id="KW-0175">Coiled coil</keyword>
<dbReference type="CDD" id="cd00156">
    <property type="entry name" value="REC"/>
    <property type="match status" value="1"/>
</dbReference>
<evidence type="ECO:0000256" key="4">
    <source>
        <dbReference type="ARBA" id="ARBA00022553"/>
    </source>
</evidence>
<feature type="domain" description="HAMP" evidence="12">
    <location>
        <begin position="472"/>
        <end position="524"/>
    </location>
</feature>
<dbReference type="SMART" id="SM00448">
    <property type="entry name" value="REC"/>
    <property type="match status" value="3"/>
</dbReference>
<dbReference type="Gene3D" id="3.30.450.40">
    <property type="match status" value="1"/>
</dbReference>
<evidence type="ECO:0000256" key="8">
    <source>
        <dbReference type="PROSITE-ProRule" id="PRU00169"/>
    </source>
</evidence>
<feature type="domain" description="Response regulatory" evidence="11">
    <location>
        <begin position="1367"/>
        <end position="1483"/>
    </location>
</feature>
<dbReference type="SUPFAM" id="SSF58104">
    <property type="entry name" value="Methyl-accepting chemotaxis protein (MCP) signaling domain"/>
    <property type="match status" value="4"/>
</dbReference>
<feature type="modified residue" description="4-aspartylphosphate" evidence="8">
    <location>
        <position position="1294"/>
    </location>
</feature>
<evidence type="ECO:0000256" key="3">
    <source>
        <dbReference type="ARBA" id="ARBA00012438"/>
    </source>
</evidence>
<dbReference type="SMART" id="SM00387">
    <property type="entry name" value="HATPase_c"/>
    <property type="match status" value="1"/>
</dbReference>
<dbReference type="SUPFAM" id="SSF55781">
    <property type="entry name" value="GAF domain-like"/>
    <property type="match status" value="1"/>
</dbReference>
<evidence type="ECO:0000256" key="1">
    <source>
        <dbReference type="ARBA" id="ARBA00000085"/>
    </source>
</evidence>
<comment type="subcellular location">
    <subcellularLocation>
        <location evidence="2">Membrane</location>
    </subcellularLocation>
</comment>
<evidence type="ECO:0000256" key="2">
    <source>
        <dbReference type="ARBA" id="ARBA00004370"/>
    </source>
</evidence>
<feature type="domain" description="Response regulatory" evidence="11">
    <location>
        <begin position="1245"/>
        <end position="1358"/>
    </location>
</feature>
<dbReference type="CDD" id="cd16922">
    <property type="entry name" value="HATPase_EvgS-ArcB-TorS-like"/>
    <property type="match status" value="1"/>
</dbReference>
<dbReference type="EMBL" id="WWCS01000006">
    <property type="protein sequence ID" value="MYN40166.1"/>
    <property type="molecule type" value="Genomic_DNA"/>
</dbReference>
<keyword evidence="14" id="KW-1185">Reference proteome</keyword>
<dbReference type="InterPro" id="IPR036097">
    <property type="entry name" value="HisK_dim/P_sf"/>
</dbReference>
<reference evidence="13 14" key="1">
    <citation type="submission" date="2019-12" db="EMBL/GenBank/DDBJ databases">
        <title>Novel species isolated from a subtropical stream in China.</title>
        <authorList>
            <person name="Lu H."/>
        </authorList>
    </citation>
    <scope>NUCLEOTIDE SEQUENCE [LARGE SCALE GENOMIC DNA]</scope>
    <source>
        <strain evidence="13 14">FT109W</strain>
    </source>
</reference>
<dbReference type="InterPro" id="IPR011006">
    <property type="entry name" value="CheY-like_superfamily"/>
</dbReference>
<dbReference type="SUPFAM" id="SSF55874">
    <property type="entry name" value="ATPase domain of HSP90 chaperone/DNA topoisomerase II/histidine kinase"/>
    <property type="match status" value="1"/>
</dbReference>
<dbReference type="Pfam" id="PF00072">
    <property type="entry name" value="Response_reg"/>
    <property type="match status" value="3"/>
</dbReference>
<dbReference type="InterPro" id="IPR003660">
    <property type="entry name" value="HAMP_dom"/>
</dbReference>
<dbReference type="InterPro" id="IPR004358">
    <property type="entry name" value="Sig_transdc_His_kin-like_C"/>
</dbReference>
<evidence type="ECO:0000313" key="13">
    <source>
        <dbReference type="EMBL" id="MYN40166.1"/>
    </source>
</evidence>
<dbReference type="Pfam" id="PF18947">
    <property type="entry name" value="HAMP_2"/>
    <property type="match status" value="3"/>
</dbReference>
<protein>
    <recommendedName>
        <fullName evidence="3">histidine kinase</fullName>
        <ecNumber evidence="3">2.7.13.3</ecNumber>
    </recommendedName>
</protein>
<dbReference type="PROSITE" id="PS50885">
    <property type="entry name" value="HAMP"/>
    <property type="match status" value="6"/>
</dbReference>
<proteinExistence type="predicted"/>
<feature type="domain" description="Response regulatory" evidence="11">
    <location>
        <begin position="1513"/>
        <end position="1630"/>
    </location>
</feature>
<feature type="domain" description="Histidine kinase" evidence="10">
    <location>
        <begin position="946"/>
        <end position="1179"/>
    </location>
</feature>
<organism evidence="13 14">
    <name type="scientific">Duganella margarita</name>
    <dbReference type="NCBI Taxonomy" id="2692170"/>
    <lineage>
        <taxon>Bacteria</taxon>
        <taxon>Pseudomonadati</taxon>
        <taxon>Pseudomonadota</taxon>
        <taxon>Betaproteobacteria</taxon>
        <taxon>Burkholderiales</taxon>
        <taxon>Oxalobacteraceae</taxon>
        <taxon>Telluria group</taxon>
        <taxon>Duganella</taxon>
    </lineage>
</organism>
<dbReference type="SUPFAM" id="SSF47384">
    <property type="entry name" value="Homodimeric domain of signal transducing histidine kinase"/>
    <property type="match status" value="1"/>
</dbReference>
<feature type="domain" description="HAMP" evidence="12">
    <location>
        <begin position="196"/>
        <end position="248"/>
    </location>
</feature>
<dbReference type="InterPro" id="IPR001789">
    <property type="entry name" value="Sig_transdc_resp-reg_receiver"/>
</dbReference>
<comment type="catalytic activity">
    <reaction evidence="1">
        <text>ATP + protein L-histidine = ADP + protein N-phospho-L-histidine.</text>
        <dbReference type="EC" id="2.7.13.3"/>
    </reaction>
</comment>
<dbReference type="CDD" id="cd06225">
    <property type="entry name" value="HAMP"/>
    <property type="match status" value="6"/>
</dbReference>
<dbReference type="SUPFAM" id="SSF52172">
    <property type="entry name" value="CheY-like"/>
    <property type="match status" value="3"/>
</dbReference>
<dbReference type="RefSeq" id="WP_161045212.1">
    <property type="nucleotide sequence ID" value="NZ_WWCS01000006.1"/>
</dbReference>
<dbReference type="InterPro" id="IPR003661">
    <property type="entry name" value="HisK_dim/P_dom"/>
</dbReference>
<dbReference type="InterPro" id="IPR003018">
    <property type="entry name" value="GAF"/>
</dbReference>
<dbReference type="Gene3D" id="3.40.50.2300">
    <property type="match status" value="3"/>
</dbReference>
<dbReference type="PRINTS" id="PR00344">
    <property type="entry name" value="BCTRLSENSOR"/>
</dbReference>
<evidence type="ECO:0000259" key="11">
    <source>
        <dbReference type="PROSITE" id="PS50110"/>
    </source>
</evidence>
<dbReference type="InterPro" id="IPR036890">
    <property type="entry name" value="HATPase_C_sf"/>
</dbReference>
<feature type="modified residue" description="4-aspartylphosphate" evidence="8">
    <location>
        <position position="1563"/>
    </location>
</feature>